<protein>
    <submittedName>
        <fullName evidence="8">Structural maintenance of chromosomes protein 4-like</fullName>
    </submittedName>
</protein>
<keyword evidence="2" id="KW-0547">Nucleotide-binding</keyword>
<evidence type="ECO:0000256" key="3">
    <source>
        <dbReference type="ARBA" id="ARBA00022840"/>
    </source>
</evidence>
<evidence type="ECO:0000256" key="5">
    <source>
        <dbReference type="SAM" id="Coils"/>
    </source>
</evidence>
<dbReference type="Gene3D" id="3.40.50.300">
    <property type="entry name" value="P-loop containing nucleotide triphosphate hydrolases"/>
    <property type="match status" value="1"/>
</dbReference>
<dbReference type="PANTHER" id="PTHR18937:SF172">
    <property type="entry name" value="STRUCTURAL MAINTENANCE OF CHROMOSOMES PROTEIN"/>
    <property type="match status" value="1"/>
</dbReference>
<organism evidence="7 8">
    <name type="scientific">Dermatophagoides pteronyssinus</name>
    <name type="common">European house dust mite</name>
    <dbReference type="NCBI Taxonomy" id="6956"/>
    <lineage>
        <taxon>Eukaryota</taxon>
        <taxon>Metazoa</taxon>
        <taxon>Ecdysozoa</taxon>
        <taxon>Arthropoda</taxon>
        <taxon>Chelicerata</taxon>
        <taxon>Arachnida</taxon>
        <taxon>Acari</taxon>
        <taxon>Acariformes</taxon>
        <taxon>Sarcoptiformes</taxon>
        <taxon>Astigmata</taxon>
        <taxon>Psoroptidia</taxon>
        <taxon>Analgoidea</taxon>
        <taxon>Pyroglyphidae</taxon>
        <taxon>Dermatophagoidinae</taxon>
        <taxon>Dermatophagoides</taxon>
    </lineage>
</organism>
<keyword evidence="3" id="KW-0067">ATP-binding</keyword>
<accession>A0A6P6YBZ7</accession>
<sequence length="646" mass="74767">MLDNGILVIRCIEVENFKTYAGKVVIGPFNRGFNAIIGENGSGKSNIIDALCFVFGTRAKKLRHNKQTGLIHQSENQKPTFSKVTIFFSVFLHRNDTVPLRDFSIGKSITLDNQSKYFINDNGVSYAEIRGELLQYNINLNRNRFLIFQGEIEKFSLLRPKASENCSEGLLEMCEELIGTNKFIEEIKRLELDLVDIKECVKDTMNAKNLSKSFTERLKIVTLNGEVIEKSGSITGGNAINYLSARHLYLNKDVDDFSKLHDKINLINQKIDEQQNKVIELKRDINYLTVNCVETSKVEMKYKIDEGVKLQNKLEKQKELYKVKSKQYEEVCVRLENVEFKEQLSKLDDLKKEEIFISTKKNMLTSRIQELESKIDKESSSEKNILLKKLNKNMELISQYTSIKTNYHVDSEIKKQRSVRLKDEKIEKLKSDLDRIEKSIQELEEELAETQRNLKTISNTKLSIKTGQTEKDRLKQLSETKENLLILQKNFQRDKITVEKVLEDIFNEHKTESEKVSHIESKINQLCVSFDKLPPILLQDDQCLINDINATRTAQTDIYQLEYDDNDDNNLVIGEEEPYKFDLVKAGLTLPDINDKKLFLKVSYTDLNNELSKVKVLAETAKMADLKILDEYYLLKHNLEMLSSNM</sequence>
<keyword evidence="5" id="KW-0175">Coiled coil</keyword>
<keyword evidence="4" id="KW-0539">Nucleus</keyword>
<dbReference type="Pfam" id="PF02463">
    <property type="entry name" value="SMC_N"/>
    <property type="match status" value="1"/>
</dbReference>
<comment type="subcellular location">
    <subcellularLocation>
        <location evidence="1">Nucleus</location>
    </subcellularLocation>
</comment>
<keyword evidence="7" id="KW-1185">Reference proteome</keyword>
<name>A0A6P6YBZ7_DERPT</name>
<dbReference type="RefSeq" id="XP_027202872.1">
    <property type="nucleotide sequence ID" value="XM_027347071.1"/>
</dbReference>
<dbReference type="AlphaFoldDB" id="A0A6P6YBZ7"/>
<evidence type="ECO:0000256" key="1">
    <source>
        <dbReference type="ARBA" id="ARBA00004123"/>
    </source>
</evidence>
<feature type="coiled-coil region" evidence="5">
    <location>
        <begin position="419"/>
        <end position="494"/>
    </location>
</feature>
<dbReference type="OrthoDB" id="413649at2759"/>
<evidence type="ECO:0000259" key="6">
    <source>
        <dbReference type="Pfam" id="PF02463"/>
    </source>
</evidence>
<dbReference type="InterPro" id="IPR003395">
    <property type="entry name" value="RecF/RecN/SMC_N"/>
</dbReference>
<dbReference type="Proteomes" id="UP000515146">
    <property type="component" value="Unplaced"/>
</dbReference>
<dbReference type="InterPro" id="IPR027417">
    <property type="entry name" value="P-loop_NTPase"/>
</dbReference>
<dbReference type="SUPFAM" id="SSF52540">
    <property type="entry name" value="P-loop containing nucleoside triphosphate hydrolases"/>
    <property type="match status" value="1"/>
</dbReference>
<evidence type="ECO:0000313" key="8">
    <source>
        <dbReference type="RefSeq" id="XP_027202872.1"/>
    </source>
</evidence>
<evidence type="ECO:0000256" key="2">
    <source>
        <dbReference type="ARBA" id="ARBA00022741"/>
    </source>
</evidence>
<dbReference type="InParanoid" id="A0A6P6YBZ7"/>
<dbReference type="PANTHER" id="PTHR18937">
    <property type="entry name" value="STRUCTURAL MAINTENANCE OF CHROMOSOMES SMC FAMILY MEMBER"/>
    <property type="match status" value="1"/>
</dbReference>
<feature type="coiled-coil region" evidence="5">
    <location>
        <begin position="257"/>
        <end position="331"/>
    </location>
</feature>
<gene>
    <name evidence="8" type="primary">LOC113796773</name>
</gene>
<evidence type="ECO:0000256" key="4">
    <source>
        <dbReference type="ARBA" id="ARBA00023242"/>
    </source>
</evidence>
<dbReference type="GO" id="GO:0005634">
    <property type="term" value="C:nucleus"/>
    <property type="evidence" value="ECO:0007669"/>
    <property type="project" value="UniProtKB-SubCell"/>
</dbReference>
<dbReference type="KEGG" id="dpte:113796773"/>
<proteinExistence type="predicted"/>
<reference evidence="8" key="1">
    <citation type="submission" date="2025-08" db="UniProtKB">
        <authorList>
            <consortium name="RefSeq"/>
        </authorList>
    </citation>
    <scope>IDENTIFICATION</scope>
    <source>
        <strain evidence="8">Airmid</strain>
    </source>
</reference>
<dbReference type="OMA" id="IVYELET"/>
<evidence type="ECO:0000313" key="7">
    <source>
        <dbReference type="Proteomes" id="UP000515146"/>
    </source>
</evidence>
<feature type="domain" description="RecF/RecN/SMC N-terminal" evidence="6">
    <location>
        <begin position="9"/>
        <end position="141"/>
    </location>
</feature>